<feature type="region of interest" description="Disordered" evidence="1">
    <location>
        <begin position="1"/>
        <end position="21"/>
    </location>
</feature>
<dbReference type="Proteomes" id="UP001219525">
    <property type="component" value="Unassembled WGS sequence"/>
</dbReference>
<organism evidence="2 3">
    <name type="scientific">Mycena pura</name>
    <dbReference type="NCBI Taxonomy" id="153505"/>
    <lineage>
        <taxon>Eukaryota</taxon>
        <taxon>Fungi</taxon>
        <taxon>Dikarya</taxon>
        <taxon>Basidiomycota</taxon>
        <taxon>Agaricomycotina</taxon>
        <taxon>Agaricomycetes</taxon>
        <taxon>Agaricomycetidae</taxon>
        <taxon>Agaricales</taxon>
        <taxon>Marasmiineae</taxon>
        <taxon>Mycenaceae</taxon>
        <taxon>Mycena</taxon>
    </lineage>
</organism>
<gene>
    <name evidence="2" type="ORF">GGX14DRAFT_650246</name>
</gene>
<name>A0AAD6YN79_9AGAR</name>
<feature type="region of interest" description="Disordered" evidence="1">
    <location>
        <begin position="106"/>
        <end position="130"/>
    </location>
</feature>
<accession>A0AAD6YN79</accession>
<dbReference type="AlphaFoldDB" id="A0AAD6YN79"/>
<protein>
    <submittedName>
        <fullName evidence="2">Uncharacterized protein</fullName>
    </submittedName>
</protein>
<comment type="caution">
    <text evidence="2">The sequence shown here is derived from an EMBL/GenBank/DDBJ whole genome shotgun (WGS) entry which is preliminary data.</text>
</comment>
<evidence type="ECO:0000256" key="1">
    <source>
        <dbReference type="SAM" id="MobiDB-lite"/>
    </source>
</evidence>
<feature type="region of interest" description="Disordered" evidence="1">
    <location>
        <begin position="988"/>
        <end position="1014"/>
    </location>
</feature>
<sequence>MSAPPGKSSPGGTAFRQRARTIGKSFAHARSANDKANADKTVSHVVFPATADRRATPPSAQSICLRLQITITAQVVHGNGGLRQRPVRDDAAHGVALRVGVSASKNRAPVKPAYKTTRRRDSGSRRSFRGCSSAAGAEGVQCGGLDYSAGEDVRADLSASLKDYDAVERLFRYPPRAVAALRPAGPAPTMHRQAPLRAARHRDDMGCSWSRGALDRFVALAESLIKSILGTHTKDRDWSLLLNWLKTLRNSEHLEQSFVIQISPDGTMTDADALRGLKERLDTFGARVQTISQSPENFMQRYLGRNKLGIVAITENHPSLLLDRLGDPQGPLPTNRKAVNDLMATKSNLIYLNVPGSGKTANTFGLLLRRPGFYFTCAEETIGSRDLSTALRNAPQATGFMSLTEAAISPAEAEAQLQANVKIAYRYLQRPLVARTLLYDRFIKEFKDSTMSENQKNRLWVLLQAQPLTFFEGRDPFVELFVFLKHPRSGWSTNCFEQAWERISKHLRYKPLEIVIDEVDAPSRQNYSNFRGGNDNADDNALKRPILRELNQTLNSLFGASARMIWTGTAIKADTIHLSVSSGVNGAKGIPPEKFSFTGEFKKTNDDQREFILFYLATPGTSISLDLERLIGRAKQWLSGSVFRRLTGEYPPDRVGKVEISDQDLLFVDGLIRPTLQEAFRKDELRAYNLFASFNRCISMSVWEPPKEDEIFVQECIGQFDPSNFNEVVGLYAMYHALEKSGHSVQQYIKLAFATARGTSRGNVYEEMLATQIFHNFTKEGGVALDSVLDFRNNRPSWASKKFMLANLSRTDQDVISEGDFSGSFPMAIQAKDSASVLQWLKDPRSVSILLPDNDAGPDGIVLLQEASNPSNKILFGWQSKLVKRLEVKKALQSLLPKLWYHSKRSATPTPVGTLCNDMHVALKSLGYTAEESQTVLVLACPSGQLQLTANTTYIESYPFAILQPGFLEKSADYSALLLQHLNHSALGTRKRTKPGDSAPGKDTSVSKKQKKVK</sequence>
<evidence type="ECO:0000313" key="2">
    <source>
        <dbReference type="EMBL" id="KAJ7224416.1"/>
    </source>
</evidence>
<proteinExistence type="predicted"/>
<evidence type="ECO:0000313" key="3">
    <source>
        <dbReference type="Proteomes" id="UP001219525"/>
    </source>
</evidence>
<reference evidence="2" key="1">
    <citation type="submission" date="2023-03" db="EMBL/GenBank/DDBJ databases">
        <title>Massive genome expansion in bonnet fungi (Mycena s.s.) driven by repeated elements and novel gene families across ecological guilds.</title>
        <authorList>
            <consortium name="Lawrence Berkeley National Laboratory"/>
            <person name="Harder C.B."/>
            <person name="Miyauchi S."/>
            <person name="Viragh M."/>
            <person name="Kuo A."/>
            <person name="Thoen E."/>
            <person name="Andreopoulos B."/>
            <person name="Lu D."/>
            <person name="Skrede I."/>
            <person name="Drula E."/>
            <person name="Henrissat B."/>
            <person name="Morin E."/>
            <person name="Kohler A."/>
            <person name="Barry K."/>
            <person name="LaButti K."/>
            <person name="Morin E."/>
            <person name="Salamov A."/>
            <person name="Lipzen A."/>
            <person name="Mereny Z."/>
            <person name="Hegedus B."/>
            <person name="Baldrian P."/>
            <person name="Stursova M."/>
            <person name="Weitz H."/>
            <person name="Taylor A."/>
            <person name="Grigoriev I.V."/>
            <person name="Nagy L.G."/>
            <person name="Martin F."/>
            <person name="Kauserud H."/>
        </authorList>
    </citation>
    <scope>NUCLEOTIDE SEQUENCE</scope>
    <source>
        <strain evidence="2">9144</strain>
    </source>
</reference>
<keyword evidence="3" id="KW-1185">Reference proteome</keyword>
<dbReference type="EMBL" id="JARJCW010000005">
    <property type="protein sequence ID" value="KAJ7224416.1"/>
    <property type="molecule type" value="Genomic_DNA"/>
</dbReference>